<dbReference type="PROSITE" id="PS00107">
    <property type="entry name" value="PROTEIN_KINASE_ATP"/>
    <property type="match status" value="1"/>
</dbReference>
<organism evidence="3 4">
    <name type="scientific">Phytophthora nicotianae</name>
    <name type="common">Potato buckeye rot agent</name>
    <name type="synonym">Phytophthora parasitica</name>
    <dbReference type="NCBI Taxonomy" id="4792"/>
    <lineage>
        <taxon>Eukaryota</taxon>
        <taxon>Sar</taxon>
        <taxon>Stramenopiles</taxon>
        <taxon>Oomycota</taxon>
        <taxon>Peronosporomycetes</taxon>
        <taxon>Peronosporales</taxon>
        <taxon>Peronosporaceae</taxon>
        <taxon>Phytophthora</taxon>
    </lineage>
</organism>
<evidence type="ECO:0000313" key="4">
    <source>
        <dbReference type="Proteomes" id="UP000054636"/>
    </source>
</evidence>
<sequence length="241" mass="26866">MGGCSSKDPKDYVAHDNHQPGPVPNGRSSTQHGDGGSSRRVGRSAAESAPERSNRRPNNNTVDFQEFKDKEKNVVETMLESNKGLRMAEINFNDLKLQKIIGAGAFGEVIKGTYCGTPVVVKLLAELDTRKIPYHDIKAKGARNKKVSGSTLMHMVAYENLRPSLSKNCMDSVRDLYKRCTADDQSVRPTFEEIVQYLENDVRKETLVRANEEMNVIEEDQNGSDVSPEELGVHHATRYVD</sequence>
<evidence type="ECO:0000313" key="3">
    <source>
        <dbReference type="EMBL" id="KUF95885.1"/>
    </source>
</evidence>
<evidence type="ECO:0000256" key="2">
    <source>
        <dbReference type="SAM" id="MobiDB-lite"/>
    </source>
</evidence>
<feature type="region of interest" description="Disordered" evidence="2">
    <location>
        <begin position="1"/>
        <end position="68"/>
    </location>
</feature>
<name>A0A0W8DHN9_PHYNI</name>
<dbReference type="EMBL" id="LNFP01000198">
    <property type="protein sequence ID" value="KUF95885.1"/>
    <property type="molecule type" value="Genomic_DNA"/>
</dbReference>
<reference evidence="3 4" key="1">
    <citation type="submission" date="2015-11" db="EMBL/GenBank/DDBJ databases">
        <title>Genomes and virulence difference between two physiological races of Phytophthora nicotianae.</title>
        <authorList>
            <person name="Liu H."/>
            <person name="Ma X."/>
            <person name="Yu H."/>
            <person name="Fang D."/>
            <person name="Li Y."/>
            <person name="Wang X."/>
            <person name="Wang W."/>
            <person name="Dong Y."/>
            <person name="Xiao B."/>
        </authorList>
    </citation>
    <scope>NUCLEOTIDE SEQUENCE [LARGE SCALE GENOMIC DNA]</scope>
    <source>
        <strain evidence="4">race 1</strain>
    </source>
</reference>
<feature type="compositionally biased region" description="Basic and acidic residues" evidence="2">
    <location>
        <begin position="7"/>
        <end position="18"/>
    </location>
</feature>
<accession>A0A0W8DHN9</accession>
<dbReference type="AlphaFoldDB" id="A0A0W8DHN9"/>
<dbReference type="InterPro" id="IPR017441">
    <property type="entry name" value="Protein_kinase_ATP_BS"/>
</dbReference>
<dbReference type="GO" id="GO:0005524">
    <property type="term" value="F:ATP binding"/>
    <property type="evidence" value="ECO:0007669"/>
    <property type="project" value="UniProtKB-UniRule"/>
</dbReference>
<dbReference type="SUPFAM" id="SSF56112">
    <property type="entry name" value="Protein kinase-like (PK-like)"/>
    <property type="match status" value="2"/>
</dbReference>
<protein>
    <recommendedName>
        <fullName evidence="5">Protein kinase domain-containing protein</fullName>
    </recommendedName>
</protein>
<feature type="binding site" evidence="1">
    <location>
        <position position="122"/>
    </location>
    <ligand>
        <name>ATP</name>
        <dbReference type="ChEBI" id="CHEBI:30616"/>
    </ligand>
</feature>
<dbReference type="Gene3D" id="1.10.510.10">
    <property type="entry name" value="Transferase(Phosphotransferase) domain 1"/>
    <property type="match status" value="1"/>
</dbReference>
<dbReference type="InterPro" id="IPR011009">
    <property type="entry name" value="Kinase-like_dom_sf"/>
</dbReference>
<dbReference type="PANTHER" id="PTHR44329">
    <property type="entry name" value="SERINE/THREONINE-PROTEIN KINASE TNNI3K-RELATED"/>
    <property type="match status" value="1"/>
</dbReference>
<keyword evidence="1" id="KW-0067">ATP-binding</keyword>
<dbReference type="GO" id="GO:0004674">
    <property type="term" value="F:protein serine/threonine kinase activity"/>
    <property type="evidence" value="ECO:0007669"/>
    <property type="project" value="TreeGrafter"/>
</dbReference>
<proteinExistence type="predicted"/>
<evidence type="ECO:0000256" key="1">
    <source>
        <dbReference type="PROSITE-ProRule" id="PRU10141"/>
    </source>
</evidence>
<dbReference type="InterPro" id="IPR051681">
    <property type="entry name" value="Ser/Thr_Kinases-Pseudokinases"/>
</dbReference>
<gene>
    <name evidence="3" type="ORF">AM588_10005615</name>
</gene>
<keyword evidence="1" id="KW-0547">Nucleotide-binding</keyword>
<evidence type="ECO:0008006" key="5">
    <source>
        <dbReference type="Google" id="ProtNLM"/>
    </source>
</evidence>
<feature type="region of interest" description="Disordered" evidence="2">
    <location>
        <begin position="218"/>
        <end position="241"/>
    </location>
</feature>
<dbReference type="Proteomes" id="UP000054636">
    <property type="component" value="Unassembled WGS sequence"/>
</dbReference>
<dbReference type="PANTHER" id="PTHR44329:SF214">
    <property type="entry name" value="PROTEIN KINASE DOMAIN-CONTAINING PROTEIN"/>
    <property type="match status" value="1"/>
</dbReference>
<comment type="caution">
    <text evidence="3">The sequence shown here is derived from an EMBL/GenBank/DDBJ whole genome shotgun (WGS) entry which is preliminary data.</text>
</comment>